<dbReference type="Proteomes" id="UP000789375">
    <property type="component" value="Unassembled WGS sequence"/>
</dbReference>
<protein>
    <submittedName>
        <fullName evidence="2">12205_t:CDS:1</fullName>
    </submittedName>
</protein>
<feature type="non-terminal residue" evidence="2">
    <location>
        <position position="1"/>
    </location>
</feature>
<gene>
    <name evidence="2" type="ORF">FMOSSE_LOCUS14708</name>
</gene>
<comment type="caution">
    <text evidence="2">The sequence shown here is derived from an EMBL/GenBank/DDBJ whole genome shotgun (WGS) entry which is preliminary data.</text>
</comment>
<sequence length="87" mass="10172">EEKDVEKMEKNEREDTEDNGSWEEDEINESHQRRKKKVGCSYLGNSGWGYCTWRWAPARLFLANGPISSSKLNQKIMVLGYRNAFTK</sequence>
<feature type="compositionally biased region" description="Acidic residues" evidence="1">
    <location>
        <begin position="14"/>
        <end position="27"/>
    </location>
</feature>
<feature type="region of interest" description="Disordered" evidence="1">
    <location>
        <begin position="1"/>
        <end position="37"/>
    </location>
</feature>
<evidence type="ECO:0000313" key="3">
    <source>
        <dbReference type="Proteomes" id="UP000789375"/>
    </source>
</evidence>
<reference evidence="2" key="1">
    <citation type="submission" date="2021-06" db="EMBL/GenBank/DDBJ databases">
        <authorList>
            <person name="Kallberg Y."/>
            <person name="Tangrot J."/>
            <person name="Rosling A."/>
        </authorList>
    </citation>
    <scope>NUCLEOTIDE SEQUENCE</scope>
    <source>
        <strain evidence="2">87-6 pot B 2015</strain>
    </source>
</reference>
<name>A0A9N9I2V0_FUNMO</name>
<organism evidence="2 3">
    <name type="scientific">Funneliformis mosseae</name>
    <name type="common">Endomycorrhizal fungus</name>
    <name type="synonym">Glomus mosseae</name>
    <dbReference type="NCBI Taxonomy" id="27381"/>
    <lineage>
        <taxon>Eukaryota</taxon>
        <taxon>Fungi</taxon>
        <taxon>Fungi incertae sedis</taxon>
        <taxon>Mucoromycota</taxon>
        <taxon>Glomeromycotina</taxon>
        <taxon>Glomeromycetes</taxon>
        <taxon>Glomerales</taxon>
        <taxon>Glomeraceae</taxon>
        <taxon>Funneliformis</taxon>
    </lineage>
</organism>
<evidence type="ECO:0000313" key="2">
    <source>
        <dbReference type="EMBL" id="CAG8717033.1"/>
    </source>
</evidence>
<evidence type="ECO:0000256" key="1">
    <source>
        <dbReference type="SAM" id="MobiDB-lite"/>
    </source>
</evidence>
<dbReference type="AlphaFoldDB" id="A0A9N9I2V0"/>
<feature type="compositionally biased region" description="Basic and acidic residues" evidence="1">
    <location>
        <begin position="1"/>
        <end position="13"/>
    </location>
</feature>
<proteinExistence type="predicted"/>
<accession>A0A9N9I2V0</accession>
<keyword evidence="3" id="KW-1185">Reference proteome</keyword>
<dbReference type="EMBL" id="CAJVPP010012243">
    <property type="protein sequence ID" value="CAG8717033.1"/>
    <property type="molecule type" value="Genomic_DNA"/>
</dbReference>